<dbReference type="PROSITE" id="PS50041">
    <property type="entry name" value="C_TYPE_LECTIN_2"/>
    <property type="match status" value="1"/>
</dbReference>
<feature type="chain" id="PRO_5044022454" description="C-type lectin domain-containing protein" evidence="1">
    <location>
        <begin position="29"/>
        <end position="237"/>
    </location>
</feature>
<feature type="domain" description="C-type lectin" evidence="2">
    <location>
        <begin position="49"/>
        <end position="148"/>
    </location>
</feature>
<feature type="signal peptide" evidence="1">
    <location>
        <begin position="1"/>
        <end position="28"/>
    </location>
</feature>
<dbReference type="EMBL" id="BLXT01004955">
    <property type="protein sequence ID" value="GFO18397.1"/>
    <property type="molecule type" value="Genomic_DNA"/>
</dbReference>
<dbReference type="SUPFAM" id="SSF56436">
    <property type="entry name" value="C-type lectin-like"/>
    <property type="match status" value="1"/>
</dbReference>
<proteinExistence type="predicted"/>
<comment type="caution">
    <text evidence="3">The sequence shown here is derived from an EMBL/GenBank/DDBJ whole genome shotgun (WGS) entry which is preliminary data.</text>
</comment>
<dbReference type="Proteomes" id="UP000735302">
    <property type="component" value="Unassembled WGS sequence"/>
</dbReference>
<evidence type="ECO:0000259" key="2">
    <source>
        <dbReference type="PROSITE" id="PS50041"/>
    </source>
</evidence>
<evidence type="ECO:0000313" key="4">
    <source>
        <dbReference type="Proteomes" id="UP000735302"/>
    </source>
</evidence>
<organism evidence="3 4">
    <name type="scientific">Plakobranchus ocellatus</name>
    <dbReference type="NCBI Taxonomy" id="259542"/>
    <lineage>
        <taxon>Eukaryota</taxon>
        <taxon>Metazoa</taxon>
        <taxon>Spiralia</taxon>
        <taxon>Lophotrochozoa</taxon>
        <taxon>Mollusca</taxon>
        <taxon>Gastropoda</taxon>
        <taxon>Heterobranchia</taxon>
        <taxon>Euthyneura</taxon>
        <taxon>Panpulmonata</taxon>
        <taxon>Sacoglossa</taxon>
        <taxon>Placobranchoidea</taxon>
        <taxon>Plakobranchidae</taxon>
        <taxon>Plakobranchus</taxon>
    </lineage>
</organism>
<keyword evidence="4" id="KW-1185">Reference proteome</keyword>
<name>A0AAV4BG80_9GAST</name>
<sequence>MQQVKIASQLLVPVCFLVLGINISATKGVSPDMQGRFSLLYFEANYLVAEQACQGLGFDGLAILSTPEEFNYVFQLSADVRRESLGGLWLALRLDELSARPLWTDGSFIASDAPWINNSDISRTCGRLHRTGSLGLFPCHSLRYAVCGKHDKALREAEGSTYLSTVLNNVTSILTESKVESYLGCALLCSRENLCRAAYFDLVRKSCKILGPGSFSVSDFQSDPDSTTFVRKSFIVT</sequence>
<dbReference type="AlphaFoldDB" id="A0AAV4BG80"/>
<reference evidence="3 4" key="1">
    <citation type="journal article" date="2021" name="Elife">
        <title>Chloroplast acquisition without the gene transfer in kleptoplastic sea slugs, Plakobranchus ocellatus.</title>
        <authorList>
            <person name="Maeda T."/>
            <person name="Takahashi S."/>
            <person name="Yoshida T."/>
            <person name="Shimamura S."/>
            <person name="Takaki Y."/>
            <person name="Nagai Y."/>
            <person name="Toyoda A."/>
            <person name="Suzuki Y."/>
            <person name="Arimoto A."/>
            <person name="Ishii H."/>
            <person name="Satoh N."/>
            <person name="Nishiyama T."/>
            <person name="Hasebe M."/>
            <person name="Maruyama T."/>
            <person name="Minagawa J."/>
            <person name="Obokata J."/>
            <person name="Shigenobu S."/>
        </authorList>
    </citation>
    <scope>NUCLEOTIDE SEQUENCE [LARGE SCALE GENOMIC DNA]</scope>
</reference>
<protein>
    <recommendedName>
        <fullName evidence="2">C-type lectin domain-containing protein</fullName>
    </recommendedName>
</protein>
<dbReference type="InterPro" id="IPR016186">
    <property type="entry name" value="C-type_lectin-like/link_sf"/>
</dbReference>
<dbReference type="InterPro" id="IPR001304">
    <property type="entry name" value="C-type_lectin-like"/>
</dbReference>
<evidence type="ECO:0000256" key="1">
    <source>
        <dbReference type="SAM" id="SignalP"/>
    </source>
</evidence>
<accession>A0AAV4BG80</accession>
<dbReference type="InterPro" id="IPR016187">
    <property type="entry name" value="CTDL_fold"/>
</dbReference>
<evidence type="ECO:0000313" key="3">
    <source>
        <dbReference type="EMBL" id="GFO18397.1"/>
    </source>
</evidence>
<keyword evidence="1" id="KW-0732">Signal</keyword>
<gene>
    <name evidence="3" type="ORF">PoB_004490200</name>
</gene>
<dbReference type="SUPFAM" id="SSF57414">
    <property type="entry name" value="Hairpin loop containing domain-like"/>
    <property type="match status" value="1"/>
</dbReference>
<dbReference type="CDD" id="cd00037">
    <property type="entry name" value="CLECT"/>
    <property type="match status" value="1"/>
</dbReference>
<dbReference type="Gene3D" id="3.10.100.10">
    <property type="entry name" value="Mannose-Binding Protein A, subunit A"/>
    <property type="match status" value="1"/>
</dbReference>